<evidence type="ECO:0000313" key="1">
    <source>
        <dbReference type="EMBL" id="ELQ37774.1"/>
    </source>
</evidence>
<dbReference type="AlphaFoldDB" id="A0AA97PKE0"/>
<organism evidence="1">
    <name type="scientific">Pyricularia oryzae (strain Y34)</name>
    <name type="common">Rice blast fungus</name>
    <name type="synonym">Magnaporthe oryzae</name>
    <dbReference type="NCBI Taxonomy" id="1143189"/>
    <lineage>
        <taxon>Eukaryota</taxon>
        <taxon>Fungi</taxon>
        <taxon>Dikarya</taxon>
        <taxon>Ascomycota</taxon>
        <taxon>Pezizomycotina</taxon>
        <taxon>Sordariomycetes</taxon>
        <taxon>Sordariomycetidae</taxon>
        <taxon>Magnaporthales</taxon>
        <taxon>Pyriculariaceae</taxon>
        <taxon>Pyricularia</taxon>
    </lineage>
</organism>
<accession>A0AA97PKE0</accession>
<proteinExistence type="predicted"/>
<dbReference type="EMBL" id="JH793978">
    <property type="protein sequence ID" value="ELQ37774.1"/>
    <property type="molecule type" value="Genomic_DNA"/>
</dbReference>
<gene>
    <name evidence="1" type="ORF">OOU_Y34scaffold00578g4</name>
</gene>
<name>A0AA97PKE0_PYRO3</name>
<dbReference type="Proteomes" id="UP000011086">
    <property type="component" value="Unassembled WGS sequence"/>
</dbReference>
<reference evidence="1" key="1">
    <citation type="journal article" date="2012" name="PLoS Genet.">
        <title>Comparative analysis of the genomes of two field isolates of the rice blast fungus Magnaporthe oryzae.</title>
        <authorList>
            <person name="Xue M."/>
            <person name="Yang J."/>
            <person name="Li Z."/>
            <person name="Hu S."/>
            <person name="Yao N."/>
            <person name="Dean R.A."/>
            <person name="Zhao W."/>
            <person name="Shen M."/>
            <person name="Zhang H."/>
            <person name="Li C."/>
            <person name="Liu L."/>
            <person name="Cao L."/>
            <person name="Xu X."/>
            <person name="Xing Y."/>
            <person name="Hsiang T."/>
            <person name="Zhang Z."/>
            <person name="Xu J.R."/>
            <person name="Peng Y.L."/>
        </authorList>
    </citation>
    <scope>NUCLEOTIDE SEQUENCE</scope>
    <source>
        <strain evidence="1">Y34</strain>
    </source>
</reference>
<sequence>MLCYRCQRFSLHKLTRLRQQTGTYPLTHAHQGAKAGCSFCSLLEQPVDKSQQHYESERRMRIYLECQIDLSQNSYGERLSLPAGQSSRRDEFSLEARQPFDGQAPARASLVDVIMSISHGYFSTIGGKNYILTDKVRLSEHNLTTVELNQFVNVASKQLQVQLNRPCKAL</sequence>
<protein>
    <submittedName>
        <fullName evidence="1">Uncharacterized protein</fullName>
    </submittedName>
</protein>